<evidence type="ECO:0000256" key="1">
    <source>
        <dbReference type="SAM" id="MobiDB-lite"/>
    </source>
</evidence>
<gene>
    <name evidence="2" type="ORF">Fot_10841</name>
</gene>
<protein>
    <submittedName>
        <fullName evidence="2">Uncharacterized protein</fullName>
    </submittedName>
</protein>
<name>A0ABD1WHZ3_9LAMI</name>
<evidence type="ECO:0000313" key="3">
    <source>
        <dbReference type="Proteomes" id="UP001604277"/>
    </source>
</evidence>
<evidence type="ECO:0000313" key="2">
    <source>
        <dbReference type="EMBL" id="KAL2549311.1"/>
    </source>
</evidence>
<dbReference type="EMBL" id="JBFOLJ010000003">
    <property type="protein sequence ID" value="KAL2549311.1"/>
    <property type="molecule type" value="Genomic_DNA"/>
</dbReference>
<keyword evidence="3" id="KW-1185">Reference proteome</keyword>
<reference evidence="3" key="1">
    <citation type="submission" date="2024-07" db="EMBL/GenBank/DDBJ databases">
        <title>Two chromosome-level genome assemblies of Korean endemic species Abeliophyllum distichum and Forsythia ovata (Oleaceae).</title>
        <authorList>
            <person name="Jang H."/>
        </authorList>
    </citation>
    <scope>NUCLEOTIDE SEQUENCE [LARGE SCALE GENOMIC DNA]</scope>
</reference>
<proteinExistence type="predicted"/>
<organism evidence="2 3">
    <name type="scientific">Forsythia ovata</name>
    <dbReference type="NCBI Taxonomy" id="205694"/>
    <lineage>
        <taxon>Eukaryota</taxon>
        <taxon>Viridiplantae</taxon>
        <taxon>Streptophyta</taxon>
        <taxon>Embryophyta</taxon>
        <taxon>Tracheophyta</taxon>
        <taxon>Spermatophyta</taxon>
        <taxon>Magnoliopsida</taxon>
        <taxon>eudicotyledons</taxon>
        <taxon>Gunneridae</taxon>
        <taxon>Pentapetalae</taxon>
        <taxon>asterids</taxon>
        <taxon>lamiids</taxon>
        <taxon>Lamiales</taxon>
        <taxon>Oleaceae</taxon>
        <taxon>Forsythieae</taxon>
        <taxon>Forsythia</taxon>
    </lineage>
</organism>
<comment type="caution">
    <text evidence="2">The sequence shown here is derived from an EMBL/GenBank/DDBJ whole genome shotgun (WGS) entry which is preliminary data.</text>
</comment>
<accession>A0ABD1WHZ3</accession>
<dbReference type="AlphaFoldDB" id="A0ABD1WHZ3"/>
<dbReference type="Proteomes" id="UP001604277">
    <property type="component" value="Unassembled WGS sequence"/>
</dbReference>
<sequence>MNGICDVATTHLASISIWQDTRLLIESEIISGIKFYFDVIVQGMRRTSLHHRCFGRVSCLLDTTIQSSRGIRGRRGGGRNFVSRNNNNESKEEVSLQAEEDEEAKAKVMPQHDQSEGLNRDQPNVLKPEDFTLNSPRVVQFRLMEKEFKLSITEFNVAFGFINEE</sequence>
<feature type="region of interest" description="Disordered" evidence="1">
    <location>
        <begin position="71"/>
        <end position="129"/>
    </location>
</feature>